<name>A0A7J5DDY3_9ACTN</name>
<organism evidence="4 5">
    <name type="scientific">Streptomyces triticiradicis</name>
    <dbReference type="NCBI Taxonomy" id="2651189"/>
    <lineage>
        <taxon>Bacteria</taxon>
        <taxon>Bacillati</taxon>
        <taxon>Actinomycetota</taxon>
        <taxon>Actinomycetes</taxon>
        <taxon>Kitasatosporales</taxon>
        <taxon>Streptomycetaceae</taxon>
        <taxon>Streptomyces</taxon>
    </lineage>
</organism>
<sequence length="315" mass="31907">MRLRTSRPTALAPTALALCATLTPAPAHASAPLPACVSSDTRDFPIRTRIHGGPDAYRAGGAPGTWYIDLTNTTAHPCGAIHPVVVLVDEKRTLRPEQARLEFYDGDRAHPVRFERSDEAENVGPFDDGFPGFTVAPGHTLTVRVRLSLASGAAAPNSVVANAAVVQKHDDDGDWVGESNAYRFRIEGGAEGEDPEEVGKGTGTDEERDGAADTGADTGSGTGTGTGSGSGESPGASAGPSPGPSAGARADTGTGSGTTVGGTTGTGTATPSADQLASTGPGRPNRPALAVLALVLVASGAGLFALARRARPRRR</sequence>
<keyword evidence="5" id="KW-1185">Reference proteome</keyword>
<keyword evidence="2" id="KW-0472">Membrane</keyword>
<protein>
    <recommendedName>
        <fullName evidence="6">Gram-positive cocci surface proteins LPxTG domain-containing protein</fullName>
    </recommendedName>
</protein>
<proteinExistence type="predicted"/>
<evidence type="ECO:0000256" key="2">
    <source>
        <dbReference type="SAM" id="Phobius"/>
    </source>
</evidence>
<evidence type="ECO:0000313" key="5">
    <source>
        <dbReference type="Proteomes" id="UP000442990"/>
    </source>
</evidence>
<evidence type="ECO:0008006" key="6">
    <source>
        <dbReference type="Google" id="ProtNLM"/>
    </source>
</evidence>
<keyword evidence="2" id="KW-0812">Transmembrane</keyword>
<keyword evidence="2" id="KW-1133">Transmembrane helix</keyword>
<feature type="chain" id="PRO_5029758233" description="Gram-positive cocci surface proteins LPxTG domain-containing protein" evidence="3">
    <location>
        <begin position="30"/>
        <end position="315"/>
    </location>
</feature>
<evidence type="ECO:0000313" key="4">
    <source>
        <dbReference type="EMBL" id="KAB1986763.1"/>
    </source>
</evidence>
<accession>A0A7J5DDY3</accession>
<reference evidence="4 5" key="1">
    <citation type="submission" date="2019-09" db="EMBL/GenBank/DDBJ databases">
        <title>Isolation and identification of active actinomycetes.</title>
        <authorList>
            <person name="Yu Z."/>
            <person name="Han C."/>
            <person name="Yu B."/>
        </authorList>
    </citation>
    <scope>NUCLEOTIDE SEQUENCE [LARGE SCALE GENOMIC DNA]</scope>
    <source>
        <strain evidence="4 5">NEAU-H2</strain>
    </source>
</reference>
<keyword evidence="3" id="KW-0732">Signal</keyword>
<gene>
    <name evidence="4" type="ORF">F8144_20805</name>
</gene>
<dbReference type="AlphaFoldDB" id="A0A7J5DDY3"/>
<feature type="compositionally biased region" description="Basic and acidic residues" evidence="1">
    <location>
        <begin position="197"/>
        <end position="211"/>
    </location>
</feature>
<evidence type="ECO:0000256" key="3">
    <source>
        <dbReference type="SAM" id="SignalP"/>
    </source>
</evidence>
<feature type="compositionally biased region" description="Gly residues" evidence="1">
    <location>
        <begin position="254"/>
        <end position="265"/>
    </location>
</feature>
<feature type="compositionally biased region" description="Low complexity" evidence="1">
    <location>
        <begin position="233"/>
        <end position="248"/>
    </location>
</feature>
<dbReference type="EMBL" id="WBKG01000017">
    <property type="protein sequence ID" value="KAB1986763.1"/>
    <property type="molecule type" value="Genomic_DNA"/>
</dbReference>
<feature type="signal peptide" evidence="3">
    <location>
        <begin position="1"/>
        <end position="29"/>
    </location>
</feature>
<comment type="caution">
    <text evidence="4">The sequence shown here is derived from an EMBL/GenBank/DDBJ whole genome shotgun (WGS) entry which is preliminary data.</text>
</comment>
<dbReference type="Proteomes" id="UP000442990">
    <property type="component" value="Unassembled WGS sequence"/>
</dbReference>
<feature type="transmembrane region" description="Helical" evidence="2">
    <location>
        <begin position="288"/>
        <end position="307"/>
    </location>
</feature>
<feature type="region of interest" description="Disordered" evidence="1">
    <location>
        <begin position="186"/>
        <end position="286"/>
    </location>
</feature>
<feature type="compositionally biased region" description="Gly residues" evidence="1">
    <location>
        <begin position="218"/>
        <end position="232"/>
    </location>
</feature>
<evidence type="ECO:0000256" key="1">
    <source>
        <dbReference type="SAM" id="MobiDB-lite"/>
    </source>
</evidence>
<dbReference type="RefSeq" id="WP_151470862.1">
    <property type="nucleotide sequence ID" value="NZ_WBKG01000017.1"/>
</dbReference>